<sequence>MAAALKIFSALVVVGIFLSAVEAGWGDCYETWSRCSRWSSPFTGVLWKSCNDRCKELKKRGGNCVQTPSKCPVTSKAYQCQCY</sequence>
<evidence type="ECO:0000256" key="5">
    <source>
        <dbReference type="SAM" id="SignalP"/>
    </source>
</evidence>
<feature type="chain" id="PRO_5040823862" evidence="5">
    <location>
        <begin position="24"/>
        <end position="83"/>
    </location>
</feature>
<proteinExistence type="inferred from homology"/>
<dbReference type="InterPro" id="IPR038456">
    <property type="entry name" value="Macin_sf"/>
</dbReference>
<dbReference type="AlphaFoldDB" id="A0A9W2YJC1"/>
<gene>
    <name evidence="7" type="primary">LOC129922145</name>
</gene>
<dbReference type="GeneID" id="129922145"/>
<evidence type="ECO:0000256" key="1">
    <source>
        <dbReference type="ARBA" id="ARBA00004613"/>
    </source>
</evidence>
<dbReference type="OrthoDB" id="9988549at2759"/>
<protein>
    <submittedName>
        <fullName evidence="7">Hydramacin-1-like</fullName>
    </submittedName>
</protein>
<organism evidence="6 7">
    <name type="scientific">Biomphalaria glabrata</name>
    <name type="common">Bloodfluke planorb</name>
    <name type="synonym">Freshwater snail</name>
    <dbReference type="NCBI Taxonomy" id="6526"/>
    <lineage>
        <taxon>Eukaryota</taxon>
        <taxon>Metazoa</taxon>
        <taxon>Spiralia</taxon>
        <taxon>Lophotrochozoa</taxon>
        <taxon>Mollusca</taxon>
        <taxon>Gastropoda</taxon>
        <taxon>Heterobranchia</taxon>
        <taxon>Euthyneura</taxon>
        <taxon>Panpulmonata</taxon>
        <taxon>Hygrophila</taxon>
        <taxon>Lymnaeoidea</taxon>
        <taxon>Planorbidae</taxon>
        <taxon>Biomphalaria</taxon>
    </lineage>
</organism>
<keyword evidence="6" id="KW-1185">Reference proteome</keyword>
<comment type="subcellular location">
    <subcellularLocation>
        <location evidence="1">Secreted</location>
    </subcellularLocation>
</comment>
<evidence type="ECO:0000256" key="3">
    <source>
        <dbReference type="ARBA" id="ARBA00022525"/>
    </source>
</evidence>
<accession>A0A9W2YJC1</accession>
<keyword evidence="3" id="KW-0964">Secreted</keyword>
<name>A0A9W2YJC1_BIOGL</name>
<dbReference type="OMA" id="ECARVHN"/>
<keyword evidence="5" id="KW-0732">Signal</keyword>
<evidence type="ECO:0000313" key="6">
    <source>
        <dbReference type="Proteomes" id="UP001165740"/>
    </source>
</evidence>
<comment type="similarity">
    <text evidence="2">Belongs to the macin family.</text>
</comment>
<dbReference type="RefSeq" id="XP_055862837.1">
    <property type="nucleotide sequence ID" value="XM_056006862.1"/>
</dbReference>
<evidence type="ECO:0000256" key="2">
    <source>
        <dbReference type="ARBA" id="ARBA00010366"/>
    </source>
</evidence>
<evidence type="ECO:0000313" key="7">
    <source>
        <dbReference type="RefSeq" id="XP_055862837.1"/>
    </source>
</evidence>
<dbReference type="InterPro" id="IPR029230">
    <property type="entry name" value="Macin"/>
</dbReference>
<feature type="signal peptide" evidence="5">
    <location>
        <begin position="1"/>
        <end position="23"/>
    </location>
</feature>
<reference evidence="7" key="1">
    <citation type="submission" date="2025-08" db="UniProtKB">
        <authorList>
            <consortium name="RefSeq"/>
        </authorList>
    </citation>
    <scope>IDENTIFICATION</scope>
</reference>
<dbReference type="Proteomes" id="UP001165740">
    <property type="component" value="Chromosome 12"/>
</dbReference>
<dbReference type="GO" id="GO:0006952">
    <property type="term" value="P:defense response"/>
    <property type="evidence" value="ECO:0007669"/>
    <property type="project" value="InterPro"/>
</dbReference>
<keyword evidence="4" id="KW-1015">Disulfide bond</keyword>
<dbReference type="GO" id="GO:0005576">
    <property type="term" value="C:extracellular region"/>
    <property type="evidence" value="ECO:0007669"/>
    <property type="project" value="UniProtKB-SubCell"/>
</dbReference>
<dbReference type="Gene3D" id="3.30.30.100">
    <property type="match status" value="1"/>
</dbReference>
<evidence type="ECO:0000256" key="4">
    <source>
        <dbReference type="ARBA" id="ARBA00023157"/>
    </source>
</evidence>
<dbReference type="Pfam" id="PF14865">
    <property type="entry name" value="Macin"/>
    <property type="match status" value="1"/>
</dbReference>